<dbReference type="InterPro" id="IPR012910">
    <property type="entry name" value="Plug_dom"/>
</dbReference>
<reference evidence="10" key="1">
    <citation type="submission" date="2023-05" db="EMBL/GenBank/DDBJ databases">
        <authorList>
            <person name="Zhang X."/>
        </authorList>
    </citation>
    <scope>NUCLEOTIDE SEQUENCE</scope>
    <source>
        <strain evidence="10">YF14B1</strain>
    </source>
</reference>
<dbReference type="InterPro" id="IPR023996">
    <property type="entry name" value="TonB-dep_OMP_SusC/RagA"/>
</dbReference>
<proteinExistence type="inferred from homology"/>
<protein>
    <submittedName>
        <fullName evidence="10">TonB-dependent receptor</fullName>
    </submittedName>
</protein>
<dbReference type="RefSeq" id="WP_313988279.1">
    <property type="nucleotide sequence ID" value="NZ_JASJOS010000021.1"/>
</dbReference>
<keyword evidence="3 7" id="KW-1134">Transmembrane beta strand</keyword>
<dbReference type="Gene3D" id="2.170.130.10">
    <property type="entry name" value="TonB-dependent receptor, plug domain"/>
    <property type="match status" value="1"/>
</dbReference>
<keyword evidence="4 7" id="KW-0812">Transmembrane</keyword>
<evidence type="ECO:0000256" key="8">
    <source>
        <dbReference type="SAM" id="SignalP"/>
    </source>
</evidence>
<dbReference type="EMBL" id="JASJOS010000021">
    <property type="protein sequence ID" value="MDJ1485561.1"/>
    <property type="molecule type" value="Genomic_DNA"/>
</dbReference>
<dbReference type="InterPro" id="IPR037066">
    <property type="entry name" value="Plug_dom_sf"/>
</dbReference>
<dbReference type="InterPro" id="IPR039426">
    <property type="entry name" value="TonB-dep_rcpt-like"/>
</dbReference>
<evidence type="ECO:0000256" key="2">
    <source>
        <dbReference type="ARBA" id="ARBA00022448"/>
    </source>
</evidence>
<dbReference type="InterPro" id="IPR023997">
    <property type="entry name" value="TonB-dep_OMP_SusC/RagA_CS"/>
</dbReference>
<dbReference type="PROSITE" id="PS00018">
    <property type="entry name" value="EF_HAND_1"/>
    <property type="match status" value="1"/>
</dbReference>
<dbReference type="Gene3D" id="2.60.40.1120">
    <property type="entry name" value="Carboxypeptidase-like, regulatory domain"/>
    <property type="match status" value="1"/>
</dbReference>
<dbReference type="Proteomes" id="UP001241110">
    <property type="component" value="Unassembled WGS sequence"/>
</dbReference>
<dbReference type="InterPro" id="IPR018247">
    <property type="entry name" value="EF_Hand_1_Ca_BS"/>
</dbReference>
<evidence type="ECO:0000256" key="5">
    <source>
        <dbReference type="ARBA" id="ARBA00023136"/>
    </source>
</evidence>
<comment type="caution">
    <text evidence="10">The sequence shown here is derived from an EMBL/GenBank/DDBJ whole genome shotgun (WGS) entry which is preliminary data.</text>
</comment>
<dbReference type="NCBIfam" id="TIGR04057">
    <property type="entry name" value="SusC_RagA_signa"/>
    <property type="match status" value="1"/>
</dbReference>
<evidence type="ECO:0000259" key="9">
    <source>
        <dbReference type="Pfam" id="PF07715"/>
    </source>
</evidence>
<dbReference type="Pfam" id="PF07715">
    <property type="entry name" value="Plug"/>
    <property type="match status" value="1"/>
</dbReference>
<dbReference type="PROSITE" id="PS52016">
    <property type="entry name" value="TONB_DEPENDENT_REC_3"/>
    <property type="match status" value="1"/>
</dbReference>
<evidence type="ECO:0000313" key="10">
    <source>
        <dbReference type="EMBL" id="MDJ1485561.1"/>
    </source>
</evidence>
<dbReference type="Pfam" id="PF13715">
    <property type="entry name" value="CarbopepD_reg_2"/>
    <property type="match status" value="1"/>
</dbReference>
<evidence type="ECO:0000256" key="3">
    <source>
        <dbReference type="ARBA" id="ARBA00022452"/>
    </source>
</evidence>
<accession>A0AAE3QYH3</accession>
<feature type="chain" id="PRO_5042177824" evidence="8">
    <location>
        <begin position="24"/>
        <end position="1057"/>
    </location>
</feature>
<dbReference type="GO" id="GO:0009279">
    <property type="term" value="C:cell outer membrane"/>
    <property type="evidence" value="ECO:0007669"/>
    <property type="project" value="UniProtKB-SubCell"/>
</dbReference>
<dbReference type="SUPFAM" id="SSF56935">
    <property type="entry name" value="Porins"/>
    <property type="match status" value="1"/>
</dbReference>
<dbReference type="SUPFAM" id="SSF49464">
    <property type="entry name" value="Carboxypeptidase regulatory domain-like"/>
    <property type="match status" value="1"/>
</dbReference>
<keyword evidence="10" id="KW-0675">Receptor</keyword>
<keyword evidence="8" id="KW-0732">Signal</keyword>
<dbReference type="AlphaFoldDB" id="A0AAE3QYH3"/>
<evidence type="ECO:0000256" key="4">
    <source>
        <dbReference type="ARBA" id="ARBA00022692"/>
    </source>
</evidence>
<dbReference type="InterPro" id="IPR008969">
    <property type="entry name" value="CarboxyPept-like_regulatory"/>
</dbReference>
<keyword evidence="6 7" id="KW-0998">Cell outer membrane</keyword>
<keyword evidence="2 7" id="KW-0813">Transport</keyword>
<keyword evidence="5 7" id="KW-0472">Membrane</keyword>
<feature type="domain" description="TonB-dependent receptor plug" evidence="9">
    <location>
        <begin position="117"/>
        <end position="247"/>
    </location>
</feature>
<evidence type="ECO:0000256" key="7">
    <source>
        <dbReference type="PROSITE-ProRule" id="PRU01360"/>
    </source>
</evidence>
<gene>
    <name evidence="10" type="ORF">QNI16_34040</name>
</gene>
<name>A0AAE3QYH3_9BACT</name>
<sequence>MRKRITHLFSFFCFLLWAHCVFAQQVTISGKVTGDKDETLPGVSVVVKGTNIGTVTDPNGKYSIAVPSDAKTLTFSSIGMVTEEIVIGGRSQIDVQLLPDITSLNEVVVIGYGAVKKTDVTSSISSISEKDIKTLPVAGIDQALQGKVAGVTINSNGGQPGGGVTVNVRGITSVNGNQPLYVVDGVILDGGVQDNRKSVSQDQLGGMAGQTVQSPLAAINMNDIESVDILKDASAQAIYGARAANGVVLIKTKSGKIGESKVTYDVYYGVQYRPKKLKLLNLREFAEYQNSLIPEIRAVGSGGVLDTLPEFRDPSVLGTGTDWQDEIFQRGAVQNHQISFSGGQNKTNYYFSFNYFNQSGTVIGSNFERFSSKLGIDHQVKSWLKAGVNLNVSRANQRTTLTDGTDAVITLAAYNSPAAPVRGIDGQFASVTNIGGLSFGNPTNPVAMATMRKVRSLQYKGFGSIYADINFLKSFTLRNELNYDFNLSQNSAFQPKVENTTTGATILSPSKLIEDRGIGFFWALKSYLTFDKSFGNHYVNAVVGHEANLSTYDQITVSRQELANNLESVNAGEAENQTINGGKYATAIESYFARALYTYNGRYSVTGSIRRDGSSNFGPQNKWGTFSAVSAGWTISEEEFLRKLSLINYLKIRAGIGSVGNSNTANTNNAYATNVSLIPVTPFGSGAQNFNIGNPKLQWESVVTKNIGVDATLFNRVVELTVDVYQKVSTKMLIKAKLPVYSGLNSANTYNPIQPPVTNAGKMTNTGVDISITTNNIQKSDLTWKTTVVFTHYKNILNDNGGVPNPAYREYGNAVQVTNSPSGQAVGSFYGLKSDGLFRSQAELDAFGTQNTNNQLAVGPKGVWLGDIRFKDINNDGVIDTRDLTNIGSPIPNFTYGITNTVTYKNFDLTVFLSGSQGAKILNYTRRTIEGLYNANLNQSVDVLNRYTPENPNATIPRYNEWNDQNRRMSDRYVENGSYLRIQNVTLAYNLPASIIKKIGVSSARVYFSGQNLKTFTKYTGYDPEIGAFNGNVFNMNIDDGHYPNPRTFTIGGNFVF</sequence>
<evidence type="ECO:0000313" key="11">
    <source>
        <dbReference type="Proteomes" id="UP001241110"/>
    </source>
</evidence>
<evidence type="ECO:0000256" key="6">
    <source>
        <dbReference type="ARBA" id="ARBA00023237"/>
    </source>
</evidence>
<dbReference type="Gene3D" id="2.40.170.20">
    <property type="entry name" value="TonB-dependent receptor, beta-barrel domain"/>
    <property type="match status" value="1"/>
</dbReference>
<dbReference type="InterPro" id="IPR036942">
    <property type="entry name" value="Beta-barrel_TonB_sf"/>
</dbReference>
<comment type="subcellular location">
    <subcellularLocation>
        <location evidence="1 7">Cell outer membrane</location>
        <topology evidence="1 7">Multi-pass membrane protein</topology>
    </subcellularLocation>
</comment>
<evidence type="ECO:0000256" key="1">
    <source>
        <dbReference type="ARBA" id="ARBA00004571"/>
    </source>
</evidence>
<feature type="signal peptide" evidence="8">
    <location>
        <begin position="1"/>
        <end position="23"/>
    </location>
</feature>
<dbReference type="NCBIfam" id="TIGR04056">
    <property type="entry name" value="OMP_RagA_SusC"/>
    <property type="match status" value="1"/>
</dbReference>
<comment type="similarity">
    <text evidence="7">Belongs to the TonB-dependent receptor family.</text>
</comment>
<organism evidence="10 11">
    <name type="scientific">Xanthocytophaga flava</name>
    <dbReference type="NCBI Taxonomy" id="3048013"/>
    <lineage>
        <taxon>Bacteria</taxon>
        <taxon>Pseudomonadati</taxon>
        <taxon>Bacteroidota</taxon>
        <taxon>Cytophagia</taxon>
        <taxon>Cytophagales</taxon>
        <taxon>Rhodocytophagaceae</taxon>
        <taxon>Xanthocytophaga</taxon>
    </lineage>
</organism>